<dbReference type="AlphaFoldDB" id="A6VTT7"/>
<dbReference type="InterPro" id="IPR005119">
    <property type="entry name" value="LysR_subst-bd"/>
</dbReference>
<dbReference type="KEGG" id="mmw:Mmwyl1_0935"/>
<dbReference type="PANTHER" id="PTHR30537">
    <property type="entry name" value="HTH-TYPE TRANSCRIPTIONAL REGULATOR"/>
    <property type="match status" value="1"/>
</dbReference>
<dbReference type="OrthoDB" id="6183733at2"/>
<organism evidence="6">
    <name type="scientific">Marinomonas sp. (strain MWYL1)</name>
    <dbReference type="NCBI Taxonomy" id="400668"/>
    <lineage>
        <taxon>Bacteria</taxon>
        <taxon>Pseudomonadati</taxon>
        <taxon>Pseudomonadota</taxon>
        <taxon>Gammaproteobacteria</taxon>
        <taxon>Oceanospirillales</taxon>
        <taxon>Oceanospirillaceae</taxon>
        <taxon>Marinomonas</taxon>
    </lineage>
</organism>
<dbReference type="EMBL" id="CP000749">
    <property type="protein sequence ID" value="ABR69866.1"/>
    <property type="molecule type" value="Genomic_DNA"/>
</dbReference>
<gene>
    <name evidence="6" type="ordered locus">Mmwyl1_0935</name>
</gene>
<dbReference type="Gene3D" id="1.10.10.10">
    <property type="entry name" value="Winged helix-like DNA-binding domain superfamily/Winged helix DNA-binding domain"/>
    <property type="match status" value="1"/>
</dbReference>
<protein>
    <submittedName>
        <fullName evidence="6">Transcriptional regulator, LysR family</fullName>
    </submittedName>
</protein>
<evidence type="ECO:0000256" key="1">
    <source>
        <dbReference type="ARBA" id="ARBA00009437"/>
    </source>
</evidence>
<feature type="domain" description="HTH lysR-type" evidence="5">
    <location>
        <begin position="1"/>
        <end position="59"/>
    </location>
</feature>
<dbReference type="STRING" id="400668.Mmwyl1_0935"/>
<dbReference type="GO" id="GO:0043565">
    <property type="term" value="F:sequence-specific DNA binding"/>
    <property type="evidence" value="ECO:0007669"/>
    <property type="project" value="TreeGrafter"/>
</dbReference>
<dbReference type="SUPFAM" id="SSF46785">
    <property type="entry name" value="Winged helix' DNA-binding domain"/>
    <property type="match status" value="1"/>
</dbReference>
<keyword evidence="4" id="KW-0804">Transcription</keyword>
<evidence type="ECO:0000313" key="6">
    <source>
        <dbReference type="EMBL" id="ABR69866.1"/>
    </source>
</evidence>
<evidence type="ECO:0000256" key="4">
    <source>
        <dbReference type="ARBA" id="ARBA00023163"/>
    </source>
</evidence>
<dbReference type="PROSITE" id="PS50931">
    <property type="entry name" value="HTH_LYSR"/>
    <property type="match status" value="1"/>
</dbReference>
<accession>A6VTT7</accession>
<sequence length="297" mass="33990">MYDLNEVRAFVSVMETGSLKDSAQNLGVSKSTLSRRISHLEQALNQPLLRRQANRLFANEAGIKFLPFAKKMLHVADEGHKAVEELKEEICGSLIVYVHTTLVRGWFSGLMFNFLDEFPQVNIEVRTGNQLFQEVKSNDVCIWIGEIANEQLRTEKIGNLSQGLYASVGYLERMGMLNHPNELNQYAWVDTLKSEQNDIVLEHETQGDVSFDLPKSRLTVDQYILHAEAIIQGKGVGLLPHYFADKHLKRHPEVFVACLPEWKGKSLPVYLQYPFGHLPKKMQALIQYLREEAKVFY</sequence>
<evidence type="ECO:0000256" key="2">
    <source>
        <dbReference type="ARBA" id="ARBA00023015"/>
    </source>
</evidence>
<dbReference type="Pfam" id="PF03466">
    <property type="entry name" value="LysR_substrate"/>
    <property type="match status" value="1"/>
</dbReference>
<keyword evidence="2" id="KW-0805">Transcription regulation</keyword>
<dbReference type="SUPFAM" id="SSF53850">
    <property type="entry name" value="Periplasmic binding protein-like II"/>
    <property type="match status" value="1"/>
</dbReference>
<name>A6VTT7_MARMS</name>
<dbReference type="InterPro" id="IPR058163">
    <property type="entry name" value="LysR-type_TF_proteobact-type"/>
</dbReference>
<dbReference type="InterPro" id="IPR036390">
    <property type="entry name" value="WH_DNA-bd_sf"/>
</dbReference>
<dbReference type="InterPro" id="IPR036388">
    <property type="entry name" value="WH-like_DNA-bd_sf"/>
</dbReference>
<proteinExistence type="inferred from homology"/>
<reference evidence="6" key="1">
    <citation type="submission" date="2007-06" db="EMBL/GenBank/DDBJ databases">
        <title>Complete sequence of Marinomonas sp. MWYL1.</title>
        <authorList>
            <consortium name="US DOE Joint Genome Institute"/>
            <person name="Copeland A."/>
            <person name="Lucas S."/>
            <person name="Lapidus A."/>
            <person name="Barry K."/>
            <person name="Glavina del Rio T."/>
            <person name="Dalin E."/>
            <person name="Tice H."/>
            <person name="Pitluck S."/>
            <person name="Kiss H."/>
            <person name="Brettin T."/>
            <person name="Bruce D."/>
            <person name="Detter J.C."/>
            <person name="Han C."/>
            <person name="Schmutz J."/>
            <person name="Larimer F."/>
            <person name="Land M."/>
            <person name="Hauser L."/>
            <person name="Kyrpides N."/>
            <person name="Kim E."/>
            <person name="Johnston A.W.B."/>
            <person name="Todd J.D."/>
            <person name="Rogers R."/>
            <person name="Wexler M."/>
            <person name="Bond P.L."/>
            <person name="Li Y."/>
            <person name="Richardson P."/>
        </authorList>
    </citation>
    <scope>NUCLEOTIDE SEQUENCE [LARGE SCALE GENOMIC DNA]</scope>
    <source>
        <strain evidence="6">MWYL1</strain>
    </source>
</reference>
<dbReference type="GO" id="GO:0003700">
    <property type="term" value="F:DNA-binding transcription factor activity"/>
    <property type="evidence" value="ECO:0007669"/>
    <property type="project" value="InterPro"/>
</dbReference>
<keyword evidence="3" id="KW-0238">DNA-binding</keyword>
<dbReference type="InterPro" id="IPR000847">
    <property type="entry name" value="LysR_HTH_N"/>
</dbReference>
<dbReference type="HOGENOM" id="CLU_039613_16_2_6"/>
<dbReference type="Gene3D" id="3.40.190.290">
    <property type="match status" value="1"/>
</dbReference>
<dbReference type="Pfam" id="PF00126">
    <property type="entry name" value="HTH_1"/>
    <property type="match status" value="1"/>
</dbReference>
<dbReference type="eggNOG" id="COG0583">
    <property type="taxonomic scope" value="Bacteria"/>
</dbReference>
<dbReference type="PANTHER" id="PTHR30537:SF66">
    <property type="entry name" value="IRON-REGULATED VIRULENCE REGULATORY PROTEIN IRGB"/>
    <property type="match status" value="1"/>
</dbReference>
<evidence type="ECO:0000259" key="5">
    <source>
        <dbReference type="PROSITE" id="PS50931"/>
    </source>
</evidence>
<evidence type="ECO:0000256" key="3">
    <source>
        <dbReference type="ARBA" id="ARBA00023125"/>
    </source>
</evidence>
<comment type="similarity">
    <text evidence="1">Belongs to the LysR transcriptional regulatory family.</text>
</comment>
<dbReference type="GO" id="GO:0006351">
    <property type="term" value="P:DNA-templated transcription"/>
    <property type="evidence" value="ECO:0007669"/>
    <property type="project" value="TreeGrafter"/>
</dbReference>